<evidence type="ECO:0000313" key="2">
    <source>
        <dbReference type="Proteomes" id="UP001144280"/>
    </source>
</evidence>
<evidence type="ECO:0000313" key="1">
    <source>
        <dbReference type="EMBL" id="GLI00978.1"/>
    </source>
</evidence>
<comment type="caution">
    <text evidence="1">The sequence shown here is derived from an EMBL/GenBank/DDBJ whole genome shotgun (WGS) entry which is preliminary data.</text>
</comment>
<protein>
    <submittedName>
        <fullName evidence="1">Uncharacterized protein</fullName>
    </submittedName>
</protein>
<dbReference type="EMBL" id="BSDI01000039">
    <property type="protein sequence ID" value="GLI00978.1"/>
    <property type="molecule type" value="Genomic_DNA"/>
</dbReference>
<accession>A0ABQ5R439</accession>
<proteinExistence type="predicted"/>
<organism evidence="1 2">
    <name type="scientific">Phytohabitans aurantiacus</name>
    <dbReference type="NCBI Taxonomy" id="3016789"/>
    <lineage>
        <taxon>Bacteria</taxon>
        <taxon>Bacillati</taxon>
        <taxon>Actinomycetota</taxon>
        <taxon>Actinomycetes</taxon>
        <taxon>Micromonosporales</taxon>
        <taxon>Micromonosporaceae</taxon>
    </lineage>
</organism>
<sequence length="50" mass="6039">MEMSALVQRIKNFLRSPRGQQLVERGRQEIAKPSNQRRLREFKARMGKRR</sequence>
<keyword evidence="2" id="KW-1185">Reference proteome</keyword>
<name>A0ABQ5R439_9ACTN</name>
<dbReference type="Proteomes" id="UP001144280">
    <property type="component" value="Unassembled WGS sequence"/>
</dbReference>
<reference evidence="1" key="1">
    <citation type="submission" date="2022-12" db="EMBL/GenBank/DDBJ databases">
        <title>New Phytohabitans aurantiacus sp. RD004123 nov., an actinomycete isolated from soil.</title>
        <authorList>
            <person name="Triningsih D.W."/>
            <person name="Harunari E."/>
            <person name="Igarashi Y."/>
        </authorList>
    </citation>
    <scope>NUCLEOTIDE SEQUENCE</scope>
    <source>
        <strain evidence="1">RD004123</strain>
    </source>
</reference>
<gene>
    <name evidence="1" type="ORF">Pa4123_62540</name>
</gene>